<dbReference type="Gramene" id="TuG1812G0100004533.01.T01">
    <property type="protein sequence ID" value="TuG1812G0100004533.01.T01.cds392756"/>
    <property type="gene ID" value="TuG1812G0100004533.01"/>
</dbReference>
<proteinExistence type="predicted"/>
<evidence type="ECO:0000313" key="3">
    <source>
        <dbReference type="Proteomes" id="UP000015106"/>
    </source>
</evidence>
<reference evidence="3" key="1">
    <citation type="journal article" date="2013" name="Nature">
        <title>Draft genome of the wheat A-genome progenitor Triticum urartu.</title>
        <authorList>
            <person name="Ling H.Q."/>
            <person name="Zhao S."/>
            <person name="Liu D."/>
            <person name="Wang J."/>
            <person name="Sun H."/>
            <person name="Zhang C."/>
            <person name="Fan H."/>
            <person name="Li D."/>
            <person name="Dong L."/>
            <person name="Tao Y."/>
            <person name="Gao C."/>
            <person name="Wu H."/>
            <person name="Li Y."/>
            <person name="Cui Y."/>
            <person name="Guo X."/>
            <person name="Zheng S."/>
            <person name="Wang B."/>
            <person name="Yu K."/>
            <person name="Liang Q."/>
            <person name="Yang W."/>
            <person name="Lou X."/>
            <person name="Chen J."/>
            <person name="Feng M."/>
            <person name="Jian J."/>
            <person name="Zhang X."/>
            <person name="Luo G."/>
            <person name="Jiang Y."/>
            <person name="Liu J."/>
            <person name="Wang Z."/>
            <person name="Sha Y."/>
            <person name="Zhang B."/>
            <person name="Wu H."/>
            <person name="Tang D."/>
            <person name="Shen Q."/>
            <person name="Xue P."/>
            <person name="Zou S."/>
            <person name="Wang X."/>
            <person name="Liu X."/>
            <person name="Wang F."/>
            <person name="Yang Y."/>
            <person name="An X."/>
            <person name="Dong Z."/>
            <person name="Zhang K."/>
            <person name="Zhang X."/>
            <person name="Luo M.C."/>
            <person name="Dvorak J."/>
            <person name="Tong Y."/>
            <person name="Wang J."/>
            <person name="Yang H."/>
            <person name="Li Z."/>
            <person name="Wang D."/>
            <person name="Zhang A."/>
            <person name="Wang J."/>
        </authorList>
    </citation>
    <scope>NUCLEOTIDE SEQUENCE</scope>
    <source>
        <strain evidence="3">cv. G1812</strain>
    </source>
</reference>
<sequence length="144" mass="15175">HELQHVRHWLVVRDKERHVGGACVGEAREQDGGGHEEGADQCVGAVEALAAGALRVRQLPVAVEVERQPPEGGAGQAVECPVRQGEPRVVRGRRGLPRRGAPVFADGGEADPVGMAREAAEHDARELGGDARPGNLVRGVLPTT</sequence>
<reference evidence="2" key="3">
    <citation type="submission" date="2022-06" db="UniProtKB">
        <authorList>
            <consortium name="EnsemblPlants"/>
        </authorList>
    </citation>
    <scope>IDENTIFICATION</scope>
</reference>
<organism evidence="2 3">
    <name type="scientific">Triticum urartu</name>
    <name type="common">Red wild einkorn</name>
    <name type="synonym">Crithodium urartu</name>
    <dbReference type="NCBI Taxonomy" id="4572"/>
    <lineage>
        <taxon>Eukaryota</taxon>
        <taxon>Viridiplantae</taxon>
        <taxon>Streptophyta</taxon>
        <taxon>Embryophyta</taxon>
        <taxon>Tracheophyta</taxon>
        <taxon>Spermatophyta</taxon>
        <taxon>Magnoliopsida</taxon>
        <taxon>Liliopsida</taxon>
        <taxon>Poales</taxon>
        <taxon>Poaceae</taxon>
        <taxon>BOP clade</taxon>
        <taxon>Pooideae</taxon>
        <taxon>Triticodae</taxon>
        <taxon>Triticeae</taxon>
        <taxon>Triticinae</taxon>
        <taxon>Triticum</taxon>
    </lineage>
</organism>
<protein>
    <submittedName>
        <fullName evidence="2">Uncharacterized protein</fullName>
    </submittedName>
</protein>
<dbReference type="Proteomes" id="UP000015106">
    <property type="component" value="Chromosome 1"/>
</dbReference>
<reference evidence="2" key="2">
    <citation type="submission" date="2018-03" db="EMBL/GenBank/DDBJ databases">
        <title>The Triticum urartu genome reveals the dynamic nature of wheat genome evolution.</title>
        <authorList>
            <person name="Ling H."/>
            <person name="Ma B."/>
            <person name="Shi X."/>
            <person name="Liu H."/>
            <person name="Dong L."/>
            <person name="Sun H."/>
            <person name="Cao Y."/>
            <person name="Gao Q."/>
            <person name="Zheng S."/>
            <person name="Li Y."/>
            <person name="Yu Y."/>
            <person name="Du H."/>
            <person name="Qi M."/>
            <person name="Li Y."/>
            <person name="Yu H."/>
            <person name="Cui Y."/>
            <person name="Wang N."/>
            <person name="Chen C."/>
            <person name="Wu H."/>
            <person name="Zhao Y."/>
            <person name="Zhang J."/>
            <person name="Li Y."/>
            <person name="Zhou W."/>
            <person name="Zhang B."/>
            <person name="Hu W."/>
            <person name="Eijk M."/>
            <person name="Tang J."/>
            <person name="Witsenboer H."/>
            <person name="Zhao S."/>
            <person name="Li Z."/>
            <person name="Zhang A."/>
            <person name="Wang D."/>
            <person name="Liang C."/>
        </authorList>
    </citation>
    <scope>NUCLEOTIDE SEQUENCE [LARGE SCALE GENOMIC DNA]</scope>
    <source>
        <strain evidence="2">cv. G1812</strain>
    </source>
</reference>
<feature type="compositionally biased region" description="Basic and acidic residues" evidence="1">
    <location>
        <begin position="118"/>
        <end position="129"/>
    </location>
</feature>
<accession>A0A8R7P5Q8</accession>
<evidence type="ECO:0000313" key="2">
    <source>
        <dbReference type="EnsemblPlants" id="TuG1812G0100004533.01.T01.cds392756"/>
    </source>
</evidence>
<evidence type="ECO:0000256" key="1">
    <source>
        <dbReference type="SAM" id="MobiDB-lite"/>
    </source>
</evidence>
<dbReference type="AlphaFoldDB" id="A0A8R7P5Q8"/>
<keyword evidence="3" id="KW-1185">Reference proteome</keyword>
<dbReference type="EnsemblPlants" id="TuG1812G0100004533.01.T01">
    <property type="protein sequence ID" value="TuG1812G0100004533.01.T01.cds392756"/>
    <property type="gene ID" value="TuG1812G0100004533.01"/>
</dbReference>
<feature type="region of interest" description="Disordered" evidence="1">
    <location>
        <begin position="67"/>
        <end position="144"/>
    </location>
</feature>
<name>A0A8R7P5Q8_TRIUA</name>